<evidence type="ECO:0000256" key="1">
    <source>
        <dbReference type="ARBA" id="ARBA00004167"/>
    </source>
</evidence>
<evidence type="ECO:0000259" key="6">
    <source>
        <dbReference type="Pfam" id="PF04357"/>
    </source>
</evidence>
<organism evidence="7">
    <name type="scientific">uncultured Armatimonadetes bacterium</name>
    <dbReference type="NCBI Taxonomy" id="157466"/>
    <lineage>
        <taxon>Bacteria</taxon>
        <taxon>Bacillati</taxon>
        <taxon>Armatimonadota</taxon>
        <taxon>environmental samples</taxon>
    </lineage>
</organism>
<keyword evidence="2" id="KW-0812">Transmembrane</keyword>
<evidence type="ECO:0000256" key="5">
    <source>
        <dbReference type="SAM" id="MobiDB-lite"/>
    </source>
</evidence>
<accession>A0A6J4IYV4</accession>
<dbReference type="GO" id="GO:0009306">
    <property type="term" value="P:protein secretion"/>
    <property type="evidence" value="ECO:0007669"/>
    <property type="project" value="InterPro"/>
</dbReference>
<keyword evidence="3" id="KW-1133">Transmembrane helix</keyword>
<dbReference type="GO" id="GO:0005886">
    <property type="term" value="C:plasma membrane"/>
    <property type="evidence" value="ECO:0007669"/>
    <property type="project" value="InterPro"/>
</dbReference>
<dbReference type="EMBL" id="CADCTO010000337">
    <property type="protein sequence ID" value="CAA9264630.1"/>
    <property type="molecule type" value="Genomic_DNA"/>
</dbReference>
<feature type="region of interest" description="Disordered" evidence="5">
    <location>
        <begin position="223"/>
        <end position="251"/>
    </location>
</feature>
<keyword evidence="4" id="KW-0472">Membrane</keyword>
<dbReference type="Pfam" id="PF04357">
    <property type="entry name" value="TamB"/>
    <property type="match status" value="1"/>
</dbReference>
<dbReference type="InterPro" id="IPR007452">
    <property type="entry name" value="TamB_C"/>
</dbReference>
<protein>
    <recommendedName>
        <fullName evidence="6">Translocation and assembly module TamB C-terminal domain-containing protein</fullName>
    </recommendedName>
</protein>
<comment type="subcellular location">
    <subcellularLocation>
        <location evidence="1">Membrane</location>
        <topology evidence="1">Single-pass membrane protein</topology>
    </subcellularLocation>
</comment>
<evidence type="ECO:0000256" key="3">
    <source>
        <dbReference type="ARBA" id="ARBA00022989"/>
    </source>
</evidence>
<reference evidence="7" key="1">
    <citation type="submission" date="2020-02" db="EMBL/GenBank/DDBJ databases">
        <authorList>
            <person name="Meier V. D."/>
        </authorList>
    </citation>
    <scope>NUCLEOTIDE SEQUENCE</scope>
    <source>
        <strain evidence="7">AVDCRST_MAG63</strain>
    </source>
</reference>
<feature type="domain" description="Translocation and assembly module TamB C-terminal" evidence="6">
    <location>
        <begin position="1495"/>
        <end position="1602"/>
    </location>
</feature>
<name>A0A6J4IYV4_9BACT</name>
<evidence type="ECO:0000313" key="7">
    <source>
        <dbReference type="EMBL" id="CAA9264630.1"/>
    </source>
</evidence>
<proteinExistence type="predicted"/>
<evidence type="ECO:0000256" key="2">
    <source>
        <dbReference type="ARBA" id="ARBA00022692"/>
    </source>
</evidence>
<evidence type="ECO:0000256" key="4">
    <source>
        <dbReference type="ARBA" id="ARBA00023136"/>
    </source>
</evidence>
<gene>
    <name evidence="7" type="ORF">AVDCRST_MAG63-2681</name>
</gene>
<sequence length="1679" mass="177526">MKRRRPPLHAGHRLFCFLLTWVPPLVLLLLAGRAVVNRLDAVLAQASPLAAAEASRALGREVRIGALSPDLTARRLWTLLTRRPLAGTLPVVVTDLAIANERTLEEAGALATARRATGELSLARLLIGDLARAFPRITIEAPDILLVRRGNGRFNVQDLVRPRTGPPGKPFRTVLTVQDGRLTFRDFAARLPAGRRPAVNRLADLDGTFDLSGTRTIRFDASARAAPDTPTASRLGGRVRSSGAIPRGTPAETAGAPRALVAVNAADADAAYWFDYLFDIASFRVGAGRADVDARFALQRASTPEAAPPPVQFVGTARVRGVRVFAQALRTPLYGVAGELRFDRNVLRINGTGSLLGGPATASGSVWNYAPLTDRDRAAGPQVALSVDLPRVRTERVVRTYFPAGLPQGVSVRGLASFTGSVQGPTRRLVVIGRARIPEVGYRGQRASNVSTSVAYAGGLFTLSDVTGRLAGGAVTGRAVLRTGVPAAAAEGGAGGAARGRNGIATAFEVAVSGANLNELRLPGVAPSSLTGRGDVAAVGKIVGGRVEAAANVQTQGVTFRGIALSQARARVVVVNNRVVVPALVATSSAGAVRVRGDVSPRGDLDLAVNAVGIDLRRIARALGRRDLEGTAYASGRVNGTLQAPVLTAQVRVLAPGYGAYRADLVSGTLRATRTRIALGDDVVVRRFPASARVTGAIALRPQSPPRLDLVVQARSLQIGELLRQAGQKETVPPQVAGVVETATLRVTGTTADPRLVGSAQVNSLVAGGYAIDQGRISFQYADRLVTITEARLQDPRIGALTARARVLPNGQLVGSFSAPNLNLATLSPLTRRFATLGGTVSLSGDVSGTRTRPVLDARITSPEVTVSGTALRDISASVRYVANTRTGDSRLTMPRLTFRQNGTGVQVAGASYDRRSGRVGGTLSLRTGDIAVLLDTLRRSGLAYTEQGAGIVNALNRLPQPISGGFAVRSLFVGGRVTPEGFVDRTVRANLSGTDVRIGQFQADSAALVGSLERDVLTLEQFTFKNDATDTTILARGTADLGTGGEINAVLESSNASLTLVRAFAPSARVEGRADLFIRATGRTETPTVTASLEGRNVAVGDVTLSLLRVPAVVLRPTPAAGEKAGEIEISEIRFLSGDHAATITGRLPFSYAGFNVPDDRPIRVQASVREQSLDLITVFAPGVPPEAIGGTVTAELDARGTRKAPLLSGFLRVVDGSFRMPREEGQGRDRINPVADLDVNLVFDGSRITFEQFALALGGPNGQRGDFGRMDVSGSVDLSGLEFLPRVNAEGLPASRVAEGGALNLAITLTDLRPVAEDLFVNRGEVLRGRINGGFRVTGSLAAPLLTTQGGAPLLVSDGYVQLPTRPEVPGGRARSLAVNPRFALDFAIDRRAALVGPGSYRLEADGEARVGGRLDGLDMRAELIVQSGFFQFPNRSARFQFVRGGRVFVTFNPPEETVVRADDLEARATVYVPRGISLSPAGFRERGAGTQISAAPPTTGRGQRYRITAAINGNLLAAANLEPAALDLDSDPPLERNQILSLLLNEQQLALVAQGNVDRALQLAFTQALTSSLVPTLFSPIEQSVSSALGLEEFALEYNPDAPLTLRFLKRFPDPFERFLVGYTRTLSAFGGRSEPGRPQPYELSLYYELGTRLQIGITADEERDVLTFLRGSLSF</sequence>